<dbReference type="eggNOG" id="KOG2238">
    <property type="taxonomic scope" value="Eukaryota"/>
</dbReference>
<evidence type="ECO:0000259" key="11">
    <source>
        <dbReference type="PROSITE" id="PS51847"/>
    </source>
</evidence>
<feature type="region of interest" description="Disordered" evidence="9">
    <location>
        <begin position="525"/>
        <end position="624"/>
    </location>
</feature>
<evidence type="ECO:0000313" key="13">
    <source>
        <dbReference type="Proteomes" id="UP000016931"/>
    </source>
</evidence>
<dbReference type="GO" id="GO:0008289">
    <property type="term" value="F:lipid binding"/>
    <property type="evidence" value="ECO:0007669"/>
    <property type="project" value="UniProtKB-KW"/>
</dbReference>
<keyword evidence="6" id="KW-0445">Lipid transport</keyword>
<evidence type="ECO:0000256" key="5">
    <source>
        <dbReference type="ARBA" id="ARBA00022989"/>
    </source>
</evidence>
<feature type="domain" description="SMP-LTD" evidence="11">
    <location>
        <begin position="303"/>
        <end position="491"/>
    </location>
</feature>
<evidence type="ECO:0000256" key="4">
    <source>
        <dbReference type="ARBA" id="ARBA00022824"/>
    </source>
</evidence>
<dbReference type="GO" id="GO:1990456">
    <property type="term" value="P:mitochondrion-endoplasmic reticulum membrane tethering"/>
    <property type="evidence" value="ECO:0007669"/>
    <property type="project" value="TreeGrafter"/>
</dbReference>
<dbReference type="AlphaFoldDB" id="M3BPK4"/>
<protein>
    <recommendedName>
        <fullName evidence="11">SMP-LTD domain-containing protein</fullName>
    </recommendedName>
</protein>
<feature type="compositionally biased region" description="Low complexity" evidence="9">
    <location>
        <begin position="689"/>
        <end position="707"/>
    </location>
</feature>
<feature type="region of interest" description="Disordered" evidence="9">
    <location>
        <begin position="971"/>
        <end position="997"/>
    </location>
</feature>
<keyword evidence="3 10" id="KW-0812">Transmembrane</keyword>
<proteinExistence type="predicted"/>
<feature type="compositionally biased region" description="Pro residues" evidence="9">
    <location>
        <begin position="774"/>
        <end position="784"/>
    </location>
</feature>
<organism evidence="12 13">
    <name type="scientific">Sphaerulina musiva (strain SO2202)</name>
    <name type="common">Poplar stem canker fungus</name>
    <name type="synonym">Septoria musiva</name>
    <dbReference type="NCBI Taxonomy" id="692275"/>
    <lineage>
        <taxon>Eukaryota</taxon>
        <taxon>Fungi</taxon>
        <taxon>Dikarya</taxon>
        <taxon>Ascomycota</taxon>
        <taxon>Pezizomycotina</taxon>
        <taxon>Dothideomycetes</taxon>
        <taxon>Dothideomycetidae</taxon>
        <taxon>Mycosphaerellales</taxon>
        <taxon>Mycosphaerellaceae</taxon>
        <taxon>Sphaerulina</taxon>
    </lineage>
</organism>
<evidence type="ECO:0000256" key="3">
    <source>
        <dbReference type="ARBA" id="ARBA00022692"/>
    </source>
</evidence>
<evidence type="ECO:0000256" key="6">
    <source>
        <dbReference type="ARBA" id="ARBA00023055"/>
    </source>
</evidence>
<reference evidence="12 13" key="1">
    <citation type="journal article" date="2012" name="PLoS Pathog.">
        <title>Diverse lifestyles and strategies of plant pathogenesis encoded in the genomes of eighteen Dothideomycetes fungi.</title>
        <authorList>
            <person name="Ohm R.A."/>
            <person name="Feau N."/>
            <person name="Henrissat B."/>
            <person name="Schoch C.L."/>
            <person name="Horwitz B.A."/>
            <person name="Barry K.W."/>
            <person name="Condon B.J."/>
            <person name="Copeland A.C."/>
            <person name="Dhillon B."/>
            <person name="Glaser F."/>
            <person name="Hesse C.N."/>
            <person name="Kosti I."/>
            <person name="LaButti K."/>
            <person name="Lindquist E.A."/>
            <person name="Lucas S."/>
            <person name="Salamov A.A."/>
            <person name="Bradshaw R.E."/>
            <person name="Ciuffetti L."/>
            <person name="Hamelin R.C."/>
            <person name="Kema G.H.J."/>
            <person name="Lawrence C."/>
            <person name="Scott J.A."/>
            <person name="Spatafora J.W."/>
            <person name="Turgeon B.G."/>
            <person name="de Wit P.J.G.M."/>
            <person name="Zhong S."/>
            <person name="Goodwin S.B."/>
            <person name="Grigoriev I.V."/>
        </authorList>
    </citation>
    <scope>NUCLEOTIDE SEQUENCE [LARGE SCALE GENOMIC DNA]</scope>
    <source>
        <strain evidence="12 13">SO2202</strain>
    </source>
</reference>
<dbReference type="GO" id="GO:0005789">
    <property type="term" value="C:endoplasmic reticulum membrane"/>
    <property type="evidence" value="ECO:0007669"/>
    <property type="project" value="UniProtKB-SubCell"/>
</dbReference>
<feature type="compositionally biased region" description="Low complexity" evidence="9">
    <location>
        <begin position="937"/>
        <end position="947"/>
    </location>
</feature>
<evidence type="ECO:0000313" key="12">
    <source>
        <dbReference type="EMBL" id="EMF08098.1"/>
    </source>
</evidence>
<dbReference type="InterPro" id="IPR031468">
    <property type="entry name" value="SMP_LBD"/>
</dbReference>
<feature type="transmembrane region" description="Helical" evidence="10">
    <location>
        <begin position="7"/>
        <end position="33"/>
    </location>
</feature>
<dbReference type="PANTHER" id="PTHR13466">
    <property type="entry name" value="TEX2 PROTEIN-RELATED"/>
    <property type="match status" value="1"/>
</dbReference>
<feature type="region of interest" description="Disordered" evidence="9">
    <location>
        <begin position="648"/>
        <end position="722"/>
    </location>
</feature>
<sequence>MAFRALLLAYVLGGLTFVPLLIAAIVIPAWYLLPRAASAELTAHEQQEQQADNNKGKERAEEKAASLGKLSGDAAASGTYAVLRRYDFQAALTALDGRQNSSAGVKGGSGGEGLTGTESAGGTAAESVYQSVYRSVFVGSKSTSSTTSLLQDPDGDSSLSRRKLPPANLLYIVLRHGHLMLYDSPAQVEVKHVLSLAHHEVSLQAGPHNEGLCEESQILEADLFTKRTAIVLTPVELPQGAMQAAAPTSAKPFYLFAATNIDKEDFYHALLSNRVRPPTPRALDPDALIKLQSSLHSSSLTAESRAIDALIGRLFLALHRVPSLSGFVRAKLEKKLNRIQKPAFIPSLLVQSINLGDAGPVFSNLRLRDLNIDGEMTLAADVKYNGRLSVTLLAVAKLDLGTRFKVRTVDLALKTIVQRISGTMLLRIKPPPSNRIWFCFENVPELDVRVEPVVSERKITYGFVLRAIEERLRTAFKEGLVKPNWDDIPMPFSDTVGTCARGGLWSDPGAPDVHAQLRPDDTLAKRNENSTSLPDLVPDLADGASTGVDAHPTLNTAKVRHSSTMPPELSSDRSPRPPRPLRTPSVSSSPITAVDGQNVEPVRGDDASLRAQPSRKLWRPKGSTEIPVQKDALAGLRELQSRAEQLTAPTAAELDGQISARSSQEGACRSYPTSVADEDCSASGQFNDPSSTTGSGTPTPSTRSTVSIQSTAASSESDVQSQSRKAYILAATVNATTAAKNWSWNALQRNRGGISRPEKRQDVGAQQPIGRGMPLPPPGQPLPGPQKGIWGGAGALRRRAVPSTGTPPKPSEQQSRSKGNAQAVVQRVSSSASEEALSATEEEFQPWQENSGLSQPNVHDVPISESGSDTMPSRQVGIHDATTAESGEPSNVAAYGSHLSLADDDLRSRKIPPPLPARPNQILPVNKANSSRRQSRSRAFSTSTSDSPDVGIATAPALRIPETEVSAVANEISKTKSSGRLSSLQPSPTSHDILAANHPVVTAETKNNGYFTSERLDAHVHMTEGSSSKAAPQLNPVESGTGIGGEHDETAAKRSKGDYELSQDVRPDRESDYKALLANGRSEEAK</sequence>
<feature type="compositionally biased region" description="Basic and acidic residues" evidence="9">
    <location>
        <begin position="1045"/>
        <end position="1073"/>
    </location>
</feature>
<keyword evidence="7" id="KW-0446">Lipid-binding</keyword>
<dbReference type="EMBL" id="KB456272">
    <property type="protein sequence ID" value="EMF08098.1"/>
    <property type="molecule type" value="Genomic_DNA"/>
</dbReference>
<keyword evidence="4" id="KW-0256">Endoplasmic reticulum</keyword>
<dbReference type="GeneID" id="27904552"/>
<feature type="region of interest" description="Disordered" evidence="9">
    <location>
        <begin position="1020"/>
        <end position="1086"/>
    </location>
</feature>
<keyword evidence="2" id="KW-0813">Transport</keyword>
<dbReference type="GO" id="GO:0032865">
    <property type="term" value="C:ERMES complex"/>
    <property type="evidence" value="ECO:0007669"/>
    <property type="project" value="TreeGrafter"/>
</dbReference>
<feature type="compositionally biased region" description="Polar residues" evidence="9">
    <location>
        <begin position="847"/>
        <end position="857"/>
    </location>
</feature>
<dbReference type="PROSITE" id="PS51847">
    <property type="entry name" value="SMP"/>
    <property type="match status" value="1"/>
</dbReference>
<dbReference type="GO" id="GO:0015914">
    <property type="term" value="P:phospholipid transport"/>
    <property type="evidence" value="ECO:0007669"/>
    <property type="project" value="TreeGrafter"/>
</dbReference>
<feature type="compositionally biased region" description="Polar residues" evidence="9">
    <location>
        <begin position="708"/>
        <end position="722"/>
    </location>
</feature>
<evidence type="ECO:0000256" key="1">
    <source>
        <dbReference type="ARBA" id="ARBA00004586"/>
    </source>
</evidence>
<evidence type="ECO:0000256" key="9">
    <source>
        <dbReference type="SAM" id="MobiDB-lite"/>
    </source>
</evidence>
<feature type="compositionally biased region" description="Gly residues" evidence="9">
    <location>
        <begin position="105"/>
        <end position="114"/>
    </location>
</feature>
<dbReference type="OrthoDB" id="26740at2759"/>
<keyword evidence="8 10" id="KW-0472">Membrane</keyword>
<feature type="compositionally biased region" description="Low complexity" evidence="9">
    <location>
        <begin position="821"/>
        <end position="839"/>
    </location>
</feature>
<feature type="region of interest" description="Disordered" evidence="9">
    <location>
        <begin position="43"/>
        <end position="68"/>
    </location>
</feature>
<dbReference type="RefSeq" id="XP_016756219.1">
    <property type="nucleotide sequence ID" value="XM_016907415.1"/>
</dbReference>
<evidence type="ECO:0000256" key="7">
    <source>
        <dbReference type="ARBA" id="ARBA00023121"/>
    </source>
</evidence>
<feature type="compositionally biased region" description="Polar residues" evidence="9">
    <location>
        <begin position="811"/>
        <end position="820"/>
    </location>
</feature>
<feature type="region of interest" description="Disordered" evidence="9">
    <location>
        <begin position="749"/>
        <end position="958"/>
    </location>
</feature>
<evidence type="ECO:0000256" key="10">
    <source>
        <dbReference type="SAM" id="Phobius"/>
    </source>
</evidence>
<feature type="compositionally biased region" description="Basic and acidic residues" evidence="9">
    <location>
        <begin position="54"/>
        <end position="64"/>
    </location>
</feature>
<keyword evidence="13" id="KW-1185">Reference proteome</keyword>
<dbReference type="Proteomes" id="UP000016931">
    <property type="component" value="Unassembled WGS sequence"/>
</dbReference>
<name>M3BPK4_SPHMS</name>
<gene>
    <name evidence="12" type="ORF">SEPMUDRAFT_152383</name>
</gene>
<comment type="subcellular location">
    <subcellularLocation>
        <location evidence="1">Endoplasmic reticulum membrane</location>
    </subcellularLocation>
</comment>
<dbReference type="CDD" id="cd21675">
    <property type="entry name" value="SMP_TEX2"/>
    <property type="match status" value="1"/>
</dbReference>
<feature type="region of interest" description="Disordered" evidence="9">
    <location>
        <begin position="100"/>
        <end position="121"/>
    </location>
</feature>
<keyword evidence="5 10" id="KW-1133">Transmembrane helix</keyword>
<accession>M3BPK4</accession>
<evidence type="ECO:0000256" key="8">
    <source>
        <dbReference type="ARBA" id="ARBA00023136"/>
    </source>
</evidence>
<dbReference type="OMA" id="AKKWSWS"/>
<feature type="compositionally biased region" description="Polar residues" evidence="9">
    <location>
        <begin position="975"/>
        <end position="990"/>
    </location>
</feature>
<evidence type="ECO:0000256" key="2">
    <source>
        <dbReference type="ARBA" id="ARBA00022448"/>
    </source>
</evidence>
<dbReference type="STRING" id="692275.M3BPK4"/>
<dbReference type="PANTHER" id="PTHR13466:SF19">
    <property type="entry name" value="NUCLEUS-VACUOLE JUNCTION PROTEIN 2"/>
    <property type="match status" value="1"/>
</dbReference>
<dbReference type="HOGENOM" id="CLU_006760_1_0_1"/>